<name>K1PWH7_MAGGI</name>
<sequence>MVLRFSTLIKVVFCVVFLVSTVHRLFDYVEEGGSDVKVTVMKNKTDPEIQWTFYPASKYIQFRKIKTGLEVYAPENNRSDERKRYQLIGFVAGTDKIVAKLRFTIVDNDRKAKRILEIGGPIKFNVNHKKTPYRTEYMICDFTADIYNDWEFSPMKITFPANQSGSAIMYARPKDDDIVEGTERFVLSLKKISRKLVSHVQSKVVDIIDNDVVGKWSEWLPVSKCQRDIFGDCYMSMSRHCTSAGSRLSLPWRSEHPLLTGHTRRVLFVVIGKTEKPVDNSVINNGLTIRILKKNPQLAFELAEVFYQIVCK</sequence>
<dbReference type="EMBL" id="JH815815">
    <property type="protein sequence ID" value="EKC20680.1"/>
    <property type="molecule type" value="Genomic_DNA"/>
</dbReference>
<evidence type="ECO:0000313" key="1">
    <source>
        <dbReference type="EMBL" id="EKC20680.1"/>
    </source>
</evidence>
<dbReference type="AlphaFoldDB" id="K1PWH7"/>
<dbReference type="SUPFAM" id="SSF141072">
    <property type="entry name" value="CalX-like"/>
    <property type="match status" value="1"/>
</dbReference>
<protein>
    <submittedName>
        <fullName evidence="1">Uncharacterized protein</fullName>
    </submittedName>
</protein>
<dbReference type="Gene3D" id="2.60.40.2030">
    <property type="match status" value="1"/>
</dbReference>
<gene>
    <name evidence="1" type="ORF">CGI_10005640</name>
</gene>
<dbReference type="InParanoid" id="K1PWH7"/>
<reference evidence="1" key="1">
    <citation type="journal article" date="2012" name="Nature">
        <title>The oyster genome reveals stress adaptation and complexity of shell formation.</title>
        <authorList>
            <person name="Zhang G."/>
            <person name="Fang X."/>
            <person name="Guo X."/>
            <person name="Li L."/>
            <person name="Luo R."/>
            <person name="Xu F."/>
            <person name="Yang P."/>
            <person name="Zhang L."/>
            <person name="Wang X."/>
            <person name="Qi H."/>
            <person name="Xiong Z."/>
            <person name="Que H."/>
            <person name="Xie Y."/>
            <person name="Holland P.W."/>
            <person name="Paps J."/>
            <person name="Zhu Y."/>
            <person name="Wu F."/>
            <person name="Chen Y."/>
            <person name="Wang J."/>
            <person name="Peng C."/>
            <person name="Meng J."/>
            <person name="Yang L."/>
            <person name="Liu J."/>
            <person name="Wen B."/>
            <person name="Zhang N."/>
            <person name="Huang Z."/>
            <person name="Zhu Q."/>
            <person name="Feng Y."/>
            <person name="Mount A."/>
            <person name="Hedgecock D."/>
            <person name="Xu Z."/>
            <person name="Liu Y."/>
            <person name="Domazet-Loso T."/>
            <person name="Du Y."/>
            <person name="Sun X."/>
            <person name="Zhang S."/>
            <person name="Liu B."/>
            <person name="Cheng P."/>
            <person name="Jiang X."/>
            <person name="Li J."/>
            <person name="Fan D."/>
            <person name="Wang W."/>
            <person name="Fu W."/>
            <person name="Wang T."/>
            <person name="Wang B."/>
            <person name="Zhang J."/>
            <person name="Peng Z."/>
            <person name="Li Y."/>
            <person name="Li N."/>
            <person name="Wang J."/>
            <person name="Chen M."/>
            <person name="He Y."/>
            <person name="Tan F."/>
            <person name="Song X."/>
            <person name="Zheng Q."/>
            <person name="Huang R."/>
            <person name="Yang H."/>
            <person name="Du X."/>
            <person name="Chen L."/>
            <person name="Yang M."/>
            <person name="Gaffney P.M."/>
            <person name="Wang S."/>
            <person name="Luo L."/>
            <person name="She Z."/>
            <person name="Ming Y."/>
            <person name="Huang W."/>
            <person name="Zhang S."/>
            <person name="Huang B."/>
            <person name="Zhang Y."/>
            <person name="Qu T."/>
            <person name="Ni P."/>
            <person name="Miao G."/>
            <person name="Wang J."/>
            <person name="Wang Q."/>
            <person name="Steinberg C.E."/>
            <person name="Wang H."/>
            <person name="Li N."/>
            <person name="Qian L."/>
            <person name="Zhang G."/>
            <person name="Li Y."/>
            <person name="Yang H."/>
            <person name="Liu X."/>
            <person name="Wang J."/>
            <person name="Yin Y."/>
            <person name="Wang J."/>
        </authorList>
    </citation>
    <scope>NUCLEOTIDE SEQUENCE [LARGE SCALE GENOMIC DNA]</scope>
    <source>
        <strain evidence="1">05x7-T-G4-1.051#20</strain>
    </source>
</reference>
<proteinExistence type="predicted"/>
<organism evidence="1">
    <name type="scientific">Magallana gigas</name>
    <name type="common">Pacific oyster</name>
    <name type="synonym">Crassostrea gigas</name>
    <dbReference type="NCBI Taxonomy" id="29159"/>
    <lineage>
        <taxon>Eukaryota</taxon>
        <taxon>Metazoa</taxon>
        <taxon>Spiralia</taxon>
        <taxon>Lophotrochozoa</taxon>
        <taxon>Mollusca</taxon>
        <taxon>Bivalvia</taxon>
        <taxon>Autobranchia</taxon>
        <taxon>Pteriomorphia</taxon>
        <taxon>Ostreida</taxon>
        <taxon>Ostreoidea</taxon>
        <taxon>Ostreidae</taxon>
        <taxon>Magallana</taxon>
    </lineage>
</organism>
<dbReference type="HOGENOM" id="CLU_892125_0_0_1"/>
<dbReference type="InterPro" id="IPR038081">
    <property type="entry name" value="CalX-like_sf"/>
</dbReference>
<accession>K1PWH7</accession>